<evidence type="ECO:0000313" key="3">
    <source>
        <dbReference type="RefSeq" id="XP_018453361.1"/>
    </source>
</evidence>
<dbReference type="PANTHER" id="PTHR33237:SF4">
    <property type="entry name" value="F14O23.12"/>
    <property type="match status" value="1"/>
</dbReference>
<protein>
    <submittedName>
        <fullName evidence="3">Uncharacterized protein LOC108824431</fullName>
    </submittedName>
    <submittedName>
        <fullName evidence="4">Uncharacterized protein LOC130504478</fullName>
    </submittedName>
</protein>
<keyword evidence="1" id="KW-0472">Membrane</keyword>
<keyword evidence="2" id="KW-1185">Reference proteome</keyword>
<organism evidence="2 3">
    <name type="scientific">Raphanus sativus</name>
    <name type="common">Radish</name>
    <name type="synonym">Raphanus raphanistrum var. sativus</name>
    <dbReference type="NCBI Taxonomy" id="3726"/>
    <lineage>
        <taxon>Eukaryota</taxon>
        <taxon>Viridiplantae</taxon>
        <taxon>Streptophyta</taxon>
        <taxon>Embryophyta</taxon>
        <taxon>Tracheophyta</taxon>
        <taxon>Spermatophyta</taxon>
        <taxon>Magnoliopsida</taxon>
        <taxon>eudicotyledons</taxon>
        <taxon>Gunneridae</taxon>
        <taxon>Pentapetalae</taxon>
        <taxon>rosids</taxon>
        <taxon>malvids</taxon>
        <taxon>Brassicales</taxon>
        <taxon>Brassicaceae</taxon>
        <taxon>Brassiceae</taxon>
        <taxon>Raphanus</taxon>
    </lineage>
</organism>
<evidence type="ECO:0000313" key="2">
    <source>
        <dbReference type="Proteomes" id="UP000504610"/>
    </source>
</evidence>
<accession>A0A6J0L130</accession>
<dbReference type="RefSeq" id="XP_018453361.1">
    <property type="nucleotide sequence ID" value="XM_018597859.2"/>
</dbReference>
<dbReference type="Proteomes" id="UP000504610">
    <property type="component" value="Chromosome 9"/>
</dbReference>
<dbReference type="KEGG" id="rsz:108824431"/>
<keyword evidence="1" id="KW-1133">Transmembrane helix</keyword>
<dbReference type="RefSeq" id="XP_056855073.1">
    <property type="nucleotide sequence ID" value="XM_056999093.1"/>
</dbReference>
<dbReference type="KEGG" id="rsz:130504478"/>
<name>A0A6J0L130_RAPSA</name>
<feature type="transmembrane region" description="Helical" evidence="1">
    <location>
        <begin position="16"/>
        <end position="36"/>
    </location>
</feature>
<dbReference type="OrthoDB" id="1840737at2759"/>
<reference evidence="2" key="1">
    <citation type="journal article" date="2019" name="Database">
        <title>The radish genome database (RadishGD): an integrated information resource for radish genomics.</title>
        <authorList>
            <person name="Yu H.J."/>
            <person name="Baek S."/>
            <person name="Lee Y.J."/>
            <person name="Cho A."/>
            <person name="Mun J.H."/>
        </authorList>
    </citation>
    <scope>NUCLEOTIDE SEQUENCE [LARGE SCALE GENOMIC DNA]</scope>
    <source>
        <strain evidence="2">cv. WK10039</strain>
    </source>
</reference>
<proteinExistence type="predicted"/>
<dbReference type="AlphaFoldDB" id="A0A6J0L130"/>
<gene>
    <name evidence="3" type="primary">LOC108824431</name>
    <name evidence="4" type="synonym">LOC130504478</name>
</gene>
<sequence>MASSTIPPSKTQSRTVFQIGLIAAAKQLAVGVSGLASNSKRKLRRWTACYGSRDHEPVIHLQNDMTMMIMNSGGVYEADNGEPSMLLSGDQRRGPLWQKNILMGGKCQLPDFSGVILYDSDGLVVPPAKNSLPLLTWK</sequence>
<evidence type="ECO:0000313" key="4">
    <source>
        <dbReference type="RefSeq" id="XP_056855073.1"/>
    </source>
</evidence>
<reference evidence="3 4" key="2">
    <citation type="submission" date="2025-04" db="UniProtKB">
        <authorList>
            <consortium name="RefSeq"/>
        </authorList>
    </citation>
    <scope>IDENTIFICATION</scope>
    <source>
        <tissue evidence="3 4">Leaf</tissue>
    </source>
</reference>
<evidence type="ECO:0000256" key="1">
    <source>
        <dbReference type="SAM" id="Phobius"/>
    </source>
</evidence>
<dbReference type="GeneID" id="108824431"/>
<keyword evidence="1" id="KW-0812">Transmembrane</keyword>
<dbReference type="PANTHER" id="PTHR33237">
    <property type="entry name" value="F2P16.13 PROTEIN-RELATED"/>
    <property type="match status" value="1"/>
</dbReference>